<keyword evidence="5 7" id="KW-1133">Transmembrane helix</keyword>
<feature type="domain" description="ABC3 transporter permease C-terminal" evidence="8">
    <location>
        <begin position="661"/>
        <end position="774"/>
    </location>
</feature>
<dbReference type="RefSeq" id="WP_138663167.1">
    <property type="nucleotide sequence ID" value="NZ_VANS01000004.1"/>
</dbReference>
<feature type="transmembrane region" description="Helical" evidence="7">
    <location>
        <begin position="655"/>
        <end position="675"/>
    </location>
</feature>
<feature type="transmembrane region" description="Helical" evidence="7">
    <location>
        <begin position="750"/>
        <end position="770"/>
    </location>
</feature>
<evidence type="ECO:0000256" key="4">
    <source>
        <dbReference type="ARBA" id="ARBA00022692"/>
    </source>
</evidence>
<dbReference type="InterPro" id="IPR003838">
    <property type="entry name" value="ABC3_permease_C"/>
</dbReference>
<dbReference type="InterPro" id="IPR051447">
    <property type="entry name" value="Lipoprotein-release_system"/>
</dbReference>
<comment type="subcellular location">
    <subcellularLocation>
        <location evidence="1">Cell membrane</location>
        <topology evidence="1">Multi-pass membrane protein</topology>
    </subcellularLocation>
</comment>
<evidence type="ECO:0000313" key="11">
    <source>
        <dbReference type="Proteomes" id="UP000309550"/>
    </source>
</evidence>
<organism evidence="10 11">
    <name type="scientific">Sulfitobacter sabulilitoris</name>
    <dbReference type="NCBI Taxonomy" id="2562655"/>
    <lineage>
        <taxon>Bacteria</taxon>
        <taxon>Pseudomonadati</taxon>
        <taxon>Pseudomonadota</taxon>
        <taxon>Alphaproteobacteria</taxon>
        <taxon>Rhodobacterales</taxon>
        <taxon>Roseobacteraceae</taxon>
        <taxon>Sulfitobacter</taxon>
    </lineage>
</organism>
<dbReference type="Pfam" id="PF02687">
    <property type="entry name" value="FtsX"/>
    <property type="match status" value="2"/>
</dbReference>
<evidence type="ECO:0000259" key="9">
    <source>
        <dbReference type="Pfam" id="PF12704"/>
    </source>
</evidence>
<name>A0A5S3PBX3_9RHOB</name>
<dbReference type="EMBL" id="VANS01000004">
    <property type="protein sequence ID" value="TMM51208.1"/>
    <property type="molecule type" value="Genomic_DNA"/>
</dbReference>
<comment type="similarity">
    <text evidence="2">Belongs to the ABC-4 integral membrane protein family. LolC/E subfamily.</text>
</comment>
<dbReference type="OrthoDB" id="5137249at2"/>
<dbReference type="GO" id="GO:0098797">
    <property type="term" value="C:plasma membrane protein complex"/>
    <property type="evidence" value="ECO:0007669"/>
    <property type="project" value="TreeGrafter"/>
</dbReference>
<keyword evidence="6 7" id="KW-0472">Membrane</keyword>
<feature type="transmembrane region" description="Helical" evidence="7">
    <location>
        <begin position="269"/>
        <end position="290"/>
    </location>
</feature>
<keyword evidence="11" id="KW-1185">Reference proteome</keyword>
<dbReference type="Pfam" id="PF12704">
    <property type="entry name" value="MacB_PCD"/>
    <property type="match status" value="2"/>
</dbReference>
<dbReference type="PANTHER" id="PTHR30489:SF0">
    <property type="entry name" value="LIPOPROTEIN-RELEASING SYSTEM TRANSMEMBRANE PROTEIN LOLE"/>
    <property type="match status" value="1"/>
</dbReference>
<proteinExistence type="inferred from homology"/>
<accession>A0A5S3PBX3</accession>
<dbReference type="PROSITE" id="PS51257">
    <property type="entry name" value="PROKAR_LIPOPROTEIN"/>
    <property type="match status" value="1"/>
</dbReference>
<evidence type="ECO:0000256" key="1">
    <source>
        <dbReference type="ARBA" id="ARBA00004651"/>
    </source>
</evidence>
<dbReference type="Proteomes" id="UP000309550">
    <property type="component" value="Unassembled WGS sequence"/>
</dbReference>
<reference evidence="10 11" key="1">
    <citation type="submission" date="2019-05" db="EMBL/GenBank/DDBJ databases">
        <title>Sulfitobacter sabulilitoris sp. nov., isolated from a marine sand.</title>
        <authorList>
            <person name="Yoon J.-H."/>
        </authorList>
    </citation>
    <scope>NUCLEOTIDE SEQUENCE [LARGE SCALE GENOMIC DNA]</scope>
    <source>
        <strain evidence="10 11">HSMS-29</strain>
    </source>
</reference>
<keyword evidence="3" id="KW-1003">Cell membrane</keyword>
<feature type="transmembrane region" description="Helical" evidence="7">
    <location>
        <begin position="352"/>
        <end position="377"/>
    </location>
</feature>
<feature type="transmembrane region" description="Helical" evidence="7">
    <location>
        <begin position="434"/>
        <end position="453"/>
    </location>
</feature>
<evidence type="ECO:0000256" key="7">
    <source>
        <dbReference type="SAM" id="Phobius"/>
    </source>
</evidence>
<dbReference type="PANTHER" id="PTHR30489">
    <property type="entry name" value="LIPOPROTEIN-RELEASING SYSTEM TRANSMEMBRANE PROTEIN LOLE"/>
    <property type="match status" value="1"/>
</dbReference>
<feature type="domain" description="MacB-like periplasmic core" evidence="9">
    <location>
        <begin position="26"/>
        <end position="234"/>
    </location>
</feature>
<evidence type="ECO:0000256" key="6">
    <source>
        <dbReference type="ARBA" id="ARBA00023136"/>
    </source>
</evidence>
<protein>
    <submittedName>
        <fullName evidence="10">FtsX-like permease family protein</fullName>
    </submittedName>
</protein>
<comment type="caution">
    <text evidence="10">The sequence shown here is derived from an EMBL/GenBank/DDBJ whole genome shotgun (WGS) entry which is preliminary data.</text>
</comment>
<dbReference type="AlphaFoldDB" id="A0A5S3PBX3"/>
<evidence type="ECO:0000259" key="8">
    <source>
        <dbReference type="Pfam" id="PF02687"/>
    </source>
</evidence>
<gene>
    <name evidence="10" type="ORF">FDT80_15210</name>
</gene>
<evidence type="ECO:0000256" key="5">
    <source>
        <dbReference type="ARBA" id="ARBA00022989"/>
    </source>
</evidence>
<feature type="transmembrane region" description="Helical" evidence="7">
    <location>
        <begin position="702"/>
        <end position="730"/>
    </location>
</feature>
<dbReference type="InterPro" id="IPR025857">
    <property type="entry name" value="MacB_PCD"/>
</dbReference>
<sequence length="787" mass="85260">MQVLDIKLFRDFRRLWVQVLAIAMVLACGVAIVLTSFGMYRALGETRQAYYERNRFADVFVAAKRAPQSLLPDLRRVAGVQAVEARITGYSILDVPGHAETVVGHILSLPETGEHVLNVPVLRRGAAPLPGARYDVMVNDAFALAHGLAPGDSFDANLNGTLRRLTITGTVLSPEFIYSIGPGQLMPDNAAYGIVWLPERTAEAAFDMTGAFNHLSVKLVPGARAEAVIDAMDDLLDDYGGLGAYGRDLHPSDSFVSAELNQLRGMALVLPPIFFGISAFLVSMVMGRIVTLERSEIGLLKAIGYSDTEVMLHYQLLAGLVALVGIAVGWIFGAWLAHGLAVQYAQFFDFPFLIYSVSPGAYAGAGLLALSTTALGAARSAWRAARLAPAVAMQPPAPPQFRRSLLDRMLEHVRVRQSTTMILRSLARWPLRSALTILGLSLAVSAVVAAFFINDALDEIIDRAFFQSNRQDAVLLFSDDLPDTALADVARLPGVLAAEGQQAHPAILRHGARWKRVAIEARAPGADLARIVGRDGRAVDAPPGGIVLSQRLAQHLNAGPGTAIEAEFLTGRRETHTITVTDTVEQYFGLGAYVDLGYLNTLFRQRPQIGSANVLVDPAALGALHARVRELPVLMGLAMLTDTRQSFQDTIRQNIVIMNTVYITIAVLITVGVAYNGARIQLSERARELASLRILGFTRTEVSYILVGETMLLALLAQPLGWLIGTWIATAMTNAFSSDLYTIPLVLRPHTFSLASLVVLGAAAVSVLIVRRRLDRLDLVTVMKTRE</sequence>
<evidence type="ECO:0000313" key="10">
    <source>
        <dbReference type="EMBL" id="TMM51208.1"/>
    </source>
</evidence>
<keyword evidence="4 7" id="KW-0812">Transmembrane</keyword>
<feature type="domain" description="ABC3 transporter permease C-terminal" evidence="8">
    <location>
        <begin position="273"/>
        <end position="388"/>
    </location>
</feature>
<dbReference type="GO" id="GO:0044874">
    <property type="term" value="P:lipoprotein localization to outer membrane"/>
    <property type="evidence" value="ECO:0007669"/>
    <property type="project" value="TreeGrafter"/>
</dbReference>
<feature type="transmembrane region" description="Helical" evidence="7">
    <location>
        <begin position="15"/>
        <end position="40"/>
    </location>
</feature>
<evidence type="ECO:0000256" key="2">
    <source>
        <dbReference type="ARBA" id="ARBA00005236"/>
    </source>
</evidence>
<evidence type="ECO:0000256" key="3">
    <source>
        <dbReference type="ARBA" id="ARBA00022475"/>
    </source>
</evidence>
<feature type="transmembrane region" description="Helical" evidence="7">
    <location>
        <begin position="311"/>
        <end position="332"/>
    </location>
</feature>
<feature type="domain" description="MacB-like periplasmic core" evidence="9">
    <location>
        <begin position="433"/>
        <end position="630"/>
    </location>
</feature>